<proteinExistence type="predicted"/>
<dbReference type="Pfam" id="PF14392">
    <property type="entry name" value="zf-CCHC_4"/>
    <property type="match status" value="1"/>
</dbReference>
<evidence type="ECO:0000259" key="1">
    <source>
        <dbReference type="Pfam" id="PF14392"/>
    </source>
</evidence>
<dbReference type="InterPro" id="IPR025836">
    <property type="entry name" value="Zn_knuckle_CX2CX4HX4C"/>
</dbReference>
<dbReference type="PANTHER" id="PTHR33116">
    <property type="entry name" value="REVERSE TRANSCRIPTASE ZINC-BINDING DOMAIN-CONTAINING PROTEIN-RELATED-RELATED"/>
    <property type="match status" value="1"/>
</dbReference>
<keyword evidence="3" id="KW-1185">Reference proteome</keyword>
<gene>
    <name evidence="2" type="ORF">SO802_004843</name>
</gene>
<sequence>MQKFFMRVQVALPISKPLRRGGFISDSDGVRTWVTFKYERLPIFCHYCGLLGHDLRHCASHYAVEKNGGEIEYQYGDWLKVAEKLSKRPPQMSQIDAFCASLEVCQLEDLGFKGYPYTWNNKRPGDANTKLRLDRAVATKEWRDKFQLSSVTHLPPHESDHLPIILQTEHMKPRKGRKGFKFEENWLLWEDCEEVVLEAWMTGEAGGHGLGMIQQKIKCCGDALRAWGLAKTNPNTEEIKQLQKRLDLLNIEETTEAVRDEFLGVSKILDDLLLKRRNYIKGIKNFEGDWVEEEEDMAVVAADYFDNLFTAEIKVALFQMGPTKAPGPDDDSILFCRATTGEVQVINEMLQVYANALGQYINMEKSSVYFSSNTRGNHRDEIVSLLGVKEVERFDSYLGLPTLIRVWKKLQGWKGKMLSKAGKEVLIKAVAQAIPTYTMGVFQLPVKLCDELNSLCAKFWWGQIGNEKKIHWKNWDCLTQPKLEGGMGFRDLRYFNVAMLAKQGWRLLKNHESLMFKCFKARYFPRCNFLHAKDSPNSSFIWKSIVAALPILKSGCCWRVGNGESIEAIKDKWIPNYPSNKILHPVHGMEEG</sequence>
<evidence type="ECO:0000313" key="2">
    <source>
        <dbReference type="EMBL" id="KAL0009735.1"/>
    </source>
</evidence>
<name>A0AAW2DGF4_9ROSI</name>
<feature type="domain" description="Zinc knuckle CX2CX4HX4C" evidence="1">
    <location>
        <begin position="14"/>
        <end position="59"/>
    </location>
</feature>
<organism evidence="2 3">
    <name type="scientific">Lithocarpus litseifolius</name>
    <dbReference type="NCBI Taxonomy" id="425828"/>
    <lineage>
        <taxon>Eukaryota</taxon>
        <taxon>Viridiplantae</taxon>
        <taxon>Streptophyta</taxon>
        <taxon>Embryophyta</taxon>
        <taxon>Tracheophyta</taxon>
        <taxon>Spermatophyta</taxon>
        <taxon>Magnoliopsida</taxon>
        <taxon>eudicotyledons</taxon>
        <taxon>Gunneridae</taxon>
        <taxon>Pentapetalae</taxon>
        <taxon>rosids</taxon>
        <taxon>fabids</taxon>
        <taxon>Fagales</taxon>
        <taxon>Fagaceae</taxon>
        <taxon>Lithocarpus</taxon>
    </lineage>
</organism>
<dbReference type="SUPFAM" id="SSF56219">
    <property type="entry name" value="DNase I-like"/>
    <property type="match status" value="1"/>
</dbReference>
<dbReference type="PANTHER" id="PTHR33116:SF86">
    <property type="entry name" value="REVERSE TRANSCRIPTASE DOMAIN-CONTAINING PROTEIN"/>
    <property type="match status" value="1"/>
</dbReference>
<evidence type="ECO:0000313" key="3">
    <source>
        <dbReference type="Proteomes" id="UP001459277"/>
    </source>
</evidence>
<comment type="caution">
    <text evidence="2">The sequence shown here is derived from an EMBL/GenBank/DDBJ whole genome shotgun (WGS) entry which is preliminary data.</text>
</comment>
<dbReference type="EMBL" id="JAZDWU010000002">
    <property type="protein sequence ID" value="KAL0009735.1"/>
    <property type="molecule type" value="Genomic_DNA"/>
</dbReference>
<dbReference type="Gene3D" id="3.60.10.10">
    <property type="entry name" value="Endonuclease/exonuclease/phosphatase"/>
    <property type="match status" value="1"/>
</dbReference>
<accession>A0AAW2DGF4</accession>
<protein>
    <recommendedName>
        <fullName evidence="1">Zinc knuckle CX2CX4HX4C domain-containing protein</fullName>
    </recommendedName>
</protein>
<dbReference type="InterPro" id="IPR036691">
    <property type="entry name" value="Endo/exonu/phosph_ase_sf"/>
</dbReference>
<dbReference type="AlphaFoldDB" id="A0AAW2DGF4"/>
<reference evidence="2 3" key="1">
    <citation type="submission" date="2024-01" db="EMBL/GenBank/DDBJ databases">
        <title>A telomere-to-telomere, gap-free genome of sweet tea (Lithocarpus litseifolius).</title>
        <authorList>
            <person name="Zhou J."/>
        </authorList>
    </citation>
    <scope>NUCLEOTIDE SEQUENCE [LARGE SCALE GENOMIC DNA]</scope>
    <source>
        <strain evidence="2">Zhou-2022a</strain>
        <tissue evidence="2">Leaf</tissue>
    </source>
</reference>
<dbReference type="Proteomes" id="UP001459277">
    <property type="component" value="Unassembled WGS sequence"/>
</dbReference>